<dbReference type="GO" id="GO:0003724">
    <property type="term" value="F:RNA helicase activity"/>
    <property type="evidence" value="ECO:0007669"/>
    <property type="project" value="UniProtKB-EC"/>
</dbReference>
<organism evidence="15 16">
    <name type="scientific">Cajanus cajan</name>
    <name type="common">Pigeon pea</name>
    <name type="synonym">Cajanus indicus</name>
    <dbReference type="NCBI Taxonomy" id="3821"/>
    <lineage>
        <taxon>Eukaryota</taxon>
        <taxon>Viridiplantae</taxon>
        <taxon>Streptophyta</taxon>
        <taxon>Embryophyta</taxon>
        <taxon>Tracheophyta</taxon>
        <taxon>Spermatophyta</taxon>
        <taxon>Magnoliopsida</taxon>
        <taxon>eudicotyledons</taxon>
        <taxon>Gunneridae</taxon>
        <taxon>Pentapetalae</taxon>
        <taxon>rosids</taxon>
        <taxon>fabids</taxon>
        <taxon>Fabales</taxon>
        <taxon>Fabaceae</taxon>
        <taxon>Papilionoideae</taxon>
        <taxon>50 kb inversion clade</taxon>
        <taxon>NPAAA clade</taxon>
        <taxon>indigoferoid/millettioid clade</taxon>
        <taxon>Phaseoleae</taxon>
        <taxon>Cajanus</taxon>
    </lineage>
</organism>
<evidence type="ECO:0000256" key="13">
    <source>
        <dbReference type="SAM" id="MobiDB-lite"/>
    </source>
</evidence>
<reference evidence="15 16" key="1">
    <citation type="journal article" date="2012" name="Nat. Biotechnol.">
        <title>Draft genome sequence of pigeonpea (Cajanus cajan), an orphan legume crop of resource-poor farmers.</title>
        <authorList>
            <person name="Varshney R.K."/>
            <person name="Chen W."/>
            <person name="Li Y."/>
            <person name="Bharti A.K."/>
            <person name="Saxena R.K."/>
            <person name="Schlueter J.A."/>
            <person name="Donoghue M.T."/>
            <person name="Azam S."/>
            <person name="Fan G."/>
            <person name="Whaley A.M."/>
            <person name="Farmer A.D."/>
            <person name="Sheridan J."/>
            <person name="Iwata A."/>
            <person name="Tuteja R."/>
            <person name="Penmetsa R.V."/>
            <person name="Wu W."/>
            <person name="Upadhyaya H.D."/>
            <person name="Yang S.P."/>
            <person name="Shah T."/>
            <person name="Saxena K.B."/>
            <person name="Michael T."/>
            <person name="McCombie W.R."/>
            <person name="Yang B."/>
            <person name="Zhang G."/>
            <person name="Yang H."/>
            <person name="Wang J."/>
            <person name="Spillane C."/>
            <person name="Cook D.R."/>
            <person name="May G.D."/>
            <person name="Xu X."/>
            <person name="Jackson S.A."/>
        </authorList>
    </citation>
    <scope>NUCLEOTIDE SEQUENCE [LARGE SCALE GENOMIC DNA]</scope>
    <source>
        <strain evidence="16">cv. Asha</strain>
    </source>
</reference>
<keyword evidence="4" id="KW-0547">Nucleotide-binding</keyword>
<dbReference type="Proteomes" id="UP000075243">
    <property type="component" value="Chromosome 7"/>
</dbReference>
<dbReference type="Gene3D" id="3.30.60.220">
    <property type="match status" value="1"/>
</dbReference>
<evidence type="ECO:0000256" key="11">
    <source>
        <dbReference type="ARBA" id="ARBA00047984"/>
    </source>
</evidence>
<evidence type="ECO:0000256" key="7">
    <source>
        <dbReference type="ARBA" id="ARBA00022806"/>
    </source>
</evidence>
<evidence type="ECO:0000256" key="3">
    <source>
        <dbReference type="ARBA" id="ARBA00022723"/>
    </source>
</evidence>
<proteinExistence type="inferred from homology"/>
<keyword evidence="6" id="KW-0378">Hydrolase</keyword>
<evidence type="ECO:0000313" key="15">
    <source>
        <dbReference type="EMBL" id="KYP63971.1"/>
    </source>
</evidence>
<comment type="catalytic activity">
    <reaction evidence="11">
        <text>ATP + H2O = ADP + phosphate + H(+)</text>
        <dbReference type="Rhea" id="RHEA:13065"/>
        <dbReference type="ChEBI" id="CHEBI:15377"/>
        <dbReference type="ChEBI" id="CHEBI:15378"/>
        <dbReference type="ChEBI" id="CHEBI:30616"/>
        <dbReference type="ChEBI" id="CHEBI:43474"/>
        <dbReference type="ChEBI" id="CHEBI:456216"/>
        <dbReference type="EC" id="3.6.4.13"/>
    </reaction>
</comment>
<keyword evidence="8" id="KW-0862">Zinc</keyword>
<dbReference type="GO" id="GO:0005524">
    <property type="term" value="F:ATP binding"/>
    <property type="evidence" value="ECO:0007669"/>
    <property type="project" value="UniProtKB-KW"/>
</dbReference>
<protein>
    <recommendedName>
        <fullName evidence="12">DEAD-box ATP-dependent RNA helicase 41</fullName>
        <ecNumber evidence="2">3.6.4.13</ecNumber>
    </recommendedName>
</protein>
<keyword evidence="16" id="KW-1185">Reference proteome</keyword>
<dbReference type="GO" id="GO:0008270">
    <property type="term" value="F:zinc ion binding"/>
    <property type="evidence" value="ECO:0007669"/>
    <property type="project" value="UniProtKB-KW"/>
</dbReference>
<dbReference type="CDD" id="cd23022">
    <property type="entry name" value="zf-HIT_DDX59"/>
    <property type="match status" value="1"/>
</dbReference>
<dbReference type="InterPro" id="IPR007529">
    <property type="entry name" value="Znf_HIT"/>
</dbReference>
<keyword evidence="9" id="KW-0067">ATP-binding</keyword>
<keyword evidence="3" id="KW-0479">Metal-binding</keyword>
<evidence type="ECO:0000256" key="2">
    <source>
        <dbReference type="ARBA" id="ARBA00012552"/>
    </source>
</evidence>
<dbReference type="PANTHER" id="PTHR48453:SF1">
    <property type="entry name" value="CCHC-TYPE DOMAIN-CONTAINING PROTEIN"/>
    <property type="match status" value="1"/>
</dbReference>
<evidence type="ECO:0000259" key="14">
    <source>
        <dbReference type="Pfam" id="PF04438"/>
    </source>
</evidence>
<dbReference type="Pfam" id="PF04438">
    <property type="entry name" value="zf-HIT"/>
    <property type="match status" value="1"/>
</dbReference>
<evidence type="ECO:0000256" key="10">
    <source>
        <dbReference type="ARBA" id="ARBA00022884"/>
    </source>
</evidence>
<keyword evidence="5" id="KW-0863">Zinc-finger</keyword>
<keyword evidence="10" id="KW-0694">RNA-binding</keyword>
<gene>
    <name evidence="15" type="ORF">KK1_018558</name>
</gene>
<name>A0A151TA99_CAJCA</name>
<keyword evidence="7 15" id="KW-0347">Helicase</keyword>
<dbReference type="GO" id="GO:0016787">
    <property type="term" value="F:hydrolase activity"/>
    <property type="evidence" value="ECO:0007669"/>
    <property type="project" value="UniProtKB-KW"/>
</dbReference>
<dbReference type="PANTHER" id="PTHR48453">
    <property type="entry name" value="CCHC-TYPE DOMAIN-CONTAINING PROTEIN"/>
    <property type="match status" value="1"/>
</dbReference>
<evidence type="ECO:0000256" key="8">
    <source>
        <dbReference type="ARBA" id="ARBA00022833"/>
    </source>
</evidence>
<evidence type="ECO:0000256" key="6">
    <source>
        <dbReference type="ARBA" id="ARBA00022801"/>
    </source>
</evidence>
<dbReference type="STRING" id="3821.A0A151TA99"/>
<sequence length="104" mass="11723">MLRLQEVWVWNSKNNDPIELIFLFVILDAGNDDVKLSSRDQRLALPGEPKCVICGRYGEYICDETDDDVCSLECKQALLCRMAKSSSSIGGLPPPRNPKPSYFE</sequence>
<evidence type="ECO:0000256" key="4">
    <source>
        <dbReference type="ARBA" id="ARBA00022741"/>
    </source>
</evidence>
<accession>A0A151TA99</accession>
<evidence type="ECO:0000256" key="5">
    <source>
        <dbReference type="ARBA" id="ARBA00022771"/>
    </source>
</evidence>
<dbReference type="EMBL" id="CM003609">
    <property type="protein sequence ID" value="KYP63971.1"/>
    <property type="molecule type" value="Genomic_DNA"/>
</dbReference>
<comment type="similarity">
    <text evidence="1">Belongs to the DEAD box helicase family. DDX59 subfamily.</text>
</comment>
<feature type="domain" description="HIT-type" evidence="14">
    <location>
        <begin position="48"/>
        <end position="75"/>
    </location>
</feature>
<evidence type="ECO:0000256" key="1">
    <source>
        <dbReference type="ARBA" id="ARBA00009718"/>
    </source>
</evidence>
<dbReference type="Gramene" id="C.cajan_18027.t">
    <property type="protein sequence ID" value="C.cajan_18027.t.cds1"/>
    <property type="gene ID" value="C.cajan_18027"/>
</dbReference>
<evidence type="ECO:0000256" key="9">
    <source>
        <dbReference type="ARBA" id="ARBA00022840"/>
    </source>
</evidence>
<evidence type="ECO:0000313" key="16">
    <source>
        <dbReference type="Proteomes" id="UP000075243"/>
    </source>
</evidence>
<evidence type="ECO:0000256" key="12">
    <source>
        <dbReference type="ARBA" id="ARBA00068841"/>
    </source>
</evidence>
<dbReference type="EC" id="3.6.4.13" evidence="2"/>
<dbReference type="FunFam" id="3.30.60.220:FF:000002">
    <property type="entry name" value="DEAD-box ATP-dependent RNA helicase 41"/>
    <property type="match status" value="1"/>
</dbReference>
<dbReference type="AlphaFoldDB" id="A0A151TA99"/>
<feature type="region of interest" description="Disordered" evidence="13">
    <location>
        <begin position="84"/>
        <end position="104"/>
    </location>
</feature>
<dbReference type="GO" id="GO:0003723">
    <property type="term" value="F:RNA binding"/>
    <property type="evidence" value="ECO:0007669"/>
    <property type="project" value="UniProtKB-KW"/>
</dbReference>